<name>A0A4Y2B3Q4_ARAVE</name>
<dbReference type="PANTHER" id="PTHR46409:SF1">
    <property type="entry name" value="HTH PSQ-TYPE DOMAIN-CONTAINING PROTEIN"/>
    <property type="match status" value="1"/>
</dbReference>
<reference evidence="1 2" key="1">
    <citation type="journal article" date="2019" name="Sci. Rep.">
        <title>Orb-weaving spider Araneus ventricosus genome elucidates the spidroin gene catalogue.</title>
        <authorList>
            <person name="Kono N."/>
            <person name="Nakamura H."/>
            <person name="Ohtoshi R."/>
            <person name="Moran D.A.P."/>
            <person name="Shinohara A."/>
            <person name="Yoshida Y."/>
            <person name="Fujiwara M."/>
            <person name="Mori M."/>
            <person name="Tomita M."/>
            <person name="Arakawa K."/>
        </authorList>
    </citation>
    <scope>NUCLEOTIDE SEQUENCE [LARGE SCALE GENOMIC DNA]</scope>
</reference>
<dbReference type="Proteomes" id="UP000499080">
    <property type="component" value="Unassembled WGS sequence"/>
</dbReference>
<comment type="caution">
    <text evidence="1">The sequence shown here is derived from an EMBL/GenBank/DDBJ whole genome shotgun (WGS) entry which is preliminary data.</text>
</comment>
<dbReference type="EMBL" id="BGPR01000050">
    <property type="protein sequence ID" value="GBL86820.1"/>
    <property type="molecule type" value="Genomic_DNA"/>
</dbReference>
<dbReference type="PANTHER" id="PTHR46409">
    <property type="entry name" value="HTH PSQ-TYPE DOMAIN-CONTAINING PROTEIN"/>
    <property type="match status" value="1"/>
</dbReference>
<gene>
    <name evidence="1" type="ORF">AVEN_96052_1</name>
</gene>
<keyword evidence="2" id="KW-1185">Reference proteome</keyword>
<proteinExistence type="predicted"/>
<dbReference type="AlphaFoldDB" id="A0A4Y2B3Q4"/>
<protein>
    <submittedName>
        <fullName evidence="1">Uncharacterized protein</fullName>
    </submittedName>
</protein>
<evidence type="ECO:0000313" key="1">
    <source>
        <dbReference type="EMBL" id="GBL86820.1"/>
    </source>
</evidence>
<accession>A0A4Y2B3Q4</accession>
<organism evidence="1 2">
    <name type="scientific">Araneus ventricosus</name>
    <name type="common">Orbweaver spider</name>
    <name type="synonym">Epeira ventricosa</name>
    <dbReference type="NCBI Taxonomy" id="182803"/>
    <lineage>
        <taxon>Eukaryota</taxon>
        <taxon>Metazoa</taxon>
        <taxon>Ecdysozoa</taxon>
        <taxon>Arthropoda</taxon>
        <taxon>Chelicerata</taxon>
        <taxon>Arachnida</taxon>
        <taxon>Araneae</taxon>
        <taxon>Araneomorphae</taxon>
        <taxon>Entelegynae</taxon>
        <taxon>Araneoidea</taxon>
        <taxon>Araneidae</taxon>
        <taxon>Araneus</taxon>
    </lineage>
</organism>
<evidence type="ECO:0000313" key="2">
    <source>
        <dbReference type="Proteomes" id="UP000499080"/>
    </source>
</evidence>
<sequence>MCGILFLDPGILSQDLKEVVDGVICQNSFFAHPENILMCMLKDERPHIRELAARRIIKSSESSSSVKSVRVFVPPKLNFEAADYTEMSLQLLLLLDKSSVIYPLPYLVPLWVKRKIQNGTLFTSHVTHRQWNGVSS</sequence>